<dbReference type="PANTHER" id="PTHR43503:SF2">
    <property type="entry name" value="NEGATIVE REGULATOR OF SPORULATION MDS3-RELATED"/>
    <property type="match status" value="1"/>
</dbReference>
<keyword evidence="1" id="KW-0880">Kelch repeat</keyword>
<name>A0A367IZ00_RHIST</name>
<dbReference type="Pfam" id="PF00651">
    <property type="entry name" value="BTB"/>
    <property type="match status" value="1"/>
</dbReference>
<dbReference type="GO" id="GO:0005739">
    <property type="term" value="C:mitochondrion"/>
    <property type="evidence" value="ECO:0007669"/>
    <property type="project" value="TreeGrafter"/>
</dbReference>
<dbReference type="Gene3D" id="2.120.10.80">
    <property type="entry name" value="Kelch-type beta propeller"/>
    <property type="match status" value="1"/>
</dbReference>
<dbReference type="GO" id="GO:0005829">
    <property type="term" value="C:cytosol"/>
    <property type="evidence" value="ECO:0007669"/>
    <property type="project" value="TreeGrafter"/>
</dbReference>
<dbReference type="GO" id="GO:0045454">
    <property type="term" value="P:cell redox homeostasis"/>
    <property type="evidence" value="ECO:0007669"/>
    <property type="project" value="TreeGrafter"/>
</dbReference>
<evidence type="ECO:0000256" key="2">
    <source>
        <dbReference type="ARBA" id="ARBA00022737"/>
    </source>
</evidence>
<dbReference type="EMBL" id="PJQM01004933">
    <property type="protein sequence ID" value="RCH82915.1"/>
    <property type="molecule type" value="Genomic_DNA"/>
</dbReference>
<dbReference type="AlphaFoldDB" id="A0A367IZ00"/>
<sequence>MSSGAQSIADFTTEFKLTSGDIPPPLVGATTTVSGSRLYLFGGRLVSSRQLTNHLYILNLDNLIWTRHIAEPNSPTAPQPRYFHSADAYEKYLIIFGGMGHMNKMDALDDLFLFDLERMIWKYVERRPSLYSPRARYAHVSVLSGDLMVVMGGQDMSNQYINEINILCLKTFAWIAGSSSLKEDYGTYRSVAVFLKEADANLWGNHAETVCVYSNYNFADVTRDFQSFSPLSPSSGFKDHSKDMSGESLPPGLRFPSAHLLGQHLILAGIYLTPTVHTFQIWALNLVNLTWIKIDIGPTLAHGSWNKSVLYEKKQQYMVFGNKNRNLLEDYTHRQTNYDHITIVDLEAFGIYKFPLETSSPVAQELGLSMLNEPSMADIEIVTEDNHTIPINSSIIQSRWPQLTATLFKKNYTDSGFKRLLFPESYQVTLAFLQFIYTDHLLTSQQHQPQMLSRLLLLSELYHIPRLGELATHALHQCLTISTSSMIYEISALTGRISLQIRALRVMINAKKTIQKQQQLLNSSTLTSPKSPTILSSTSRISTEGDQTQFPLDTQHMITSKSSPDSLYTNKA</sequence>
<evidence type="ECO:0000256" key="3">
    <source>
        <dbReference type="SAM" id="MobiDB-lite"/>
    </source>
</evidence>
<dbReference type="SUPFAM" id="SSF54695">
    <property type="entry name" value="POZ domain"/>
    <property type="match status" value="1"/>
</dbReference>
<dbReference type="STRING" id="4846.A0A367IZ00"/>
<accession>A0A367IZ00</accession>
<dbReference type="InterPro" id="IPR011333">
    <property type="entry name" value="SKP1/BTB/POZ_sf"/>
</dbReference>
<dbReference type="InterPro" id="IPR015915">
    <property type="entry name" value="Kelch-typ_b-propeller"/>
</dbReference>
<feature type="region of interest" description="Disordered" evidence="3">
    <location>
        <begin position="523"/>
        <end position="552"/>
    </location>
</feature>
<protein>
    <recommendedName>
        <fullName evidence="4">BTB domain-containing protein</fullName>
    </recommendedName>
</protein>
<keyword evidence="6" id="KW-1185">Reference proteome</keyword>
<dbReference type="Gene3D" id="3.30.710.10">
    <property type="entry name" value="Potassium Channel Kv1.1, Chain A"/>
    <property type="match status" value="1"/>
</dbReference>
<dbReference type="Proteomes" id="UP000253551">
    <property type="component" value="Unassembled WGS sequence"/>
</dbReference>
<proteinExistence type="predicted"/>
<dbReference type="OrthoDB" id="10001928at2759"/>
<comment type="caution">
    <text evidence="5">The sequence shown here is derived from an EMBL/GenBank/DDBJ whole genome shotgun (WGS) entry which is preliminary data.</text>
</comment>
<dbReference type="PANTHER" id="PTHR43503">
    <property type="entry name" value="MCG48959-RELATED"/>
    <property type="match status" value="1"/>
</dbReference>
<evidence type="ECO:0000313" key="6">
    <source>
        <dbReference type="Proteomes" id="UP000253551"/>
    </source>
</evidence>
<evidence type="ECO:0000256" key="1">
    <source>
        <dbReference type="ARBA" id="ARBA00022441"/>
    </source>
</evidence>
<evidence type="ECO:0000259" key="4">
    <source>
        <dbReference type="Pfam" id="PF00651"/>
    </source>
</evidence>
<keyword evidence="2" id="KW-0677">Repeat</keyword>
<dbReference type="Pfam" id="PF24681">
    <property type="entry name" value="Kelch_KLHDC2_KLHL20_DRC7"/>
    <property type="match status" value="1"/>
</dbReference>
<reference evidence="5 6" key="1">
    <citation type="journal article" date="2018" name="G3 (Bethesda)">
        <title>Phylogenetic and Phylogenomic Definition of Rhizopus Species.</title>
        <authorList>
            <person name="Gryganskyi A.P."/>
            <person name="Golan J."/>
            <person name="Dolatabadi S."/>
            <person name="Mondo S."/>
            <person name="Robb S."/>
            <person name="Idnurm A."/>
            <person name="Muszewska A."/>
            <person name="Steczkiewicz K."/>
            <person name="Masonjones S."/>
            <person name="Liao H.L."/>
            <person name="Gajdeczka M.T."/>
            <person name="Anike F."/>
            <person name="Vuek A."/>
            <person name="Anishchenko I.M."/>
            <person name="Voigt K."/>
            <person name="de Hoog G.S."/>
            <person name="Smith M.E."/>
            <person name="Heitman J."/>
            <person name="Vilgalys R."/>
            <person name="Stajich J.E."/>
        </authorList>
    </citation>
    <scope>NUCLEOTIDE SEQUENCE [LARGE SCALE GENOMIC DNA]</scope>
    <source>
        <strain evidence="5 6">LSU 92-RS-03</strain>
    </source>
</reference>
<organism evidence="5 6">
    <name type="scientific">Rhizopus stolonifer</name>
    <name type="common">Rhizopus nigricans</name>
    <dbReference type="NCBI Taxonomy" id="4846"/>
    <lineage>
        <taxon>Eukaryota</taxon>
        <taxon>Fungi</taxon>
        <taxon>Fungi incertae sedis</taxon>
        <taxon>Mucoromycota</taxon>
        <taxon>Mucoromycotina</taxon>
        <taxon>Mucoromycetes</taxon>
        <taxon>Mucorales</taxon>
        <taxon>Mucorineae</taxon>
        <taxon>Rhizopodaceae</taxon>
        <taxon>Rhizopus</taxon>
    </lineage>
</organism>
<gene>
    <name evidence="5" type="ORF">CU098_004300</name>
</gene>
<dbReference type="InterPro" id="IPR000210">
    <property type="entry name" value="BTB/POZ_dom"/>
</dbReference>
<evidence type="ECO:0000313" key="5">
    <source>
        <dbReference type="EMBL" id="RCH82915.1"/>
    </source>
</evidence>
<dbReference type="SUPFAM" id="SSF117281">
    <property type="entry name" value="Kelch motif"/>
    <property type="match status" value="1"/>
</dbReference>
<feature type="domain" description="BTB" evidence="4">
    <location>
        <begin position="371"/>
        <end position="477"/>
    </location>
</feature>